<dbReference type="EMBL" id="JACJVJ010000001">
    <property type="protein sequence ID" value="MBC2776576.1"/>
    <property type="molecule type" value="Genomic_DNA"/>
</dbReference>
<dbReference type="RefSeq" id="WP_185799848.1">
    <property type="nucleotide sequence ID" value="NZ_JACJVJ010000001.1"/>
</dbReference>
<dbReference type="InterPro" id="IPR011008">
    <property type="entry name" value="Dimeric_a/b-barrel"/>
</dbReference>
<dbReference type="AlphaFoldDB" id="A0A842HU23"/>
<dbReference type="Gene3D" id="3.30.70.100">
    <property type="match status" value="1"/>
</dbReference>
<reference evidence="1 2" key="1">
    <citation type="submission" date="2020-08" db="EMBL/GenBank/DDBJ databases">
        <title>Draft genome sequence of Parasphingopyxis sp. GrpM-11.</title>
        <authorList>
            <person name="Oh J."/>
            <person name="Roh D.-H."/>
        </authorList>
    </citation>
    <scope>NUCLEOTIDE SEQUENCE [LARGE SCALE GENOMIC DNA]</scope>
    <source>
        <strain evidence="1 2">GrpM-11</strain>
    </source>
</reference>
<organism evidence="1 2">
    <name type="scientific">Parasphingopyxis marina</name>
    <dbReference type="NCBI Taxonomy" id="2761622"/>
    <lineage>
        <taxon>Bacteria</taxon>
        <taxon>Pseudomonadati</taxon>
        <taxon>Pseudomonadota</taxon>
        <taxon>Alphaproteobacteria</taxon>
        <taxon>Sphingomonadales</taxon>
        <taxon>Sphingomonadaceae</taxon>
        <taxon>Parasphingopyxis</taxon>
    </lineage>
</organism>
<protein>
    <submittedName>
        <fullName evidence="1">DUF1330 domain-containing protein</fullName>
    </submittedName>
</protein>
<comment type="caution">
    <text evidence="1">The sequence shown here is derived from an EMBL/GenBank/DDBJ whole genome shotgun (WGS) entry which is preliminary data.</text>
</comment>
<sequence>MTAYFDPTPETGRAFVLRGIEGPVTMLNLLRFRETADYSADPDLAPDTPISGAEAYELYIAHTLPHLAASGGEMLFMGDGGPWLIGPVSERWDAAMLIRQASVDAFMGWAKNEAYLYGLGHRTAGIEDSRLLPLVQRTAKRKTDTPAYLTISA</sequence>
<accession>A0A842HU23</accession>
<dbReference type="SUPFAM" id="SSF54909">
    <property type="entry name" value="Dimeric alpha+beta barrel"/>
    <property type="match status" value="1"/>
</dbReference>
<name>A0A842HU23_9SPHN</name>
<gene>
    <name evidence="1" type="ORF">H6P80_02965</name>
</gene>
<keyword evidence="2" id="KW-1185">Reference proteome</keyword>
<evidence type="ECO:0000313" key="2">
    <source>
        <dbReference type="Proteomes" id="UP000564378"/>
    </source>
</evidence>
<proteinExistence type="predicted"/>
<evidence type="ECO:0000313" key="1">
    <source>
        <dbReference type="EMBL" id="MBC2776576.1"/>
    </source>
</evidence>
<dbReference type="Proteomes" id="UP000564378">
    <property type="component" value="Unassembled WGS sequence"/>
</dbReference>